<sequence length="261" mass="29838">MQVNMIYDDLETVSVLYNAGAYLDLTDCTGKTALLLALQDGNDEICSFLIRNGTDVNVVDYIGQSALYTVVHSHEKLPLSLCKKLVDAGYNFEHDTEWISKDLHRQLTQPQVGLVSRIKRRLSFKRNPERQHEDNSTVVSNDKDEARRQHEDSSTVVSNDKKEARRQHVDTSTVVSNDKEEARRQHEERSIVVSNDEDEARRQHKDSNTVVSNDKKEARRQHEDSISTVVSNDKEEARRQNEDSISTVVSNDKEEVKLTSE</sequence>
<dbReference type="InterPro" id="IPR002110">
    <property type="entry name" value="Ankyrin_rpt"/>
</dbReference>
<gene>
    <name evidence="5" type="ORF">MCOR_51356</name>
</gene>
<evidence type="ECO:0000313" key="5">
    <source>
        <dbReference type="EMBL" id="CAC5418964.1"/>
    </source>
</evidence>
<feature type="repeat" description="ANK" evidence="3">
    <location>
        <begin position="29"/>
        <end position="61"/>
    </location>
</feature>
<evidence type="ECO:0000256" key="1">
    <source>
        <dbReference type="ARBA" id="ARBA00022737"/>
    </source>
</evidence>
<dbReference type="OrthoDB" id="6159022at2759"/>
<proteinExistence type="predicted"/>
<dbReference type="PROSITE" id="PS50297">
    <property type="entry name" value="ANK_REP_REGION"/>
    <property type="match status" value="1"/>
</dbReference>
<protein>
    <submittedName>
        <fullName evidence="5">Uncharacterized protein</fullName>
    </submittedName>
</protein>
<feature type="compositionally biased region" description="Basic and acidic residues" evidence="4">
    <location>
        <begin position="251"/>
        <end position="261"/>
    </location>
</feature>
<dbReference type="SUPFAM" id="SSF48403">
    <property type="entry name" value="Ankyrin repeat"/>
    <property type="match status" value="1"/>
</dbReference>
<dbReference type="PROSITE" id="PS50088">
    <property type="entry name" value="ANK_REPEAT"/>
    <property type="match status" value="1"/>
</dbReference>
<dbReference type="Gene3D" id="1.25.40.20">
    <property type="entry name" value="Ankyrin repeat-containing domain"/>
    <property type="match status" value="1"/>
</dbReference>
<evidence type="ECO:0000256" key="4">
    <source>
        <dbReference type="SAM" id="MobiDB-lite"/>
    </source>
</evidence>
<keyword evidence="1" id="KW-0677">Repeat</keyword>
<evidence type="ECO:0000256" key="3">
    <source>
        <dbReference type="PROSITE-ProRule" id="PRU00023"/>
    </source>
</evidence>
<keyword evidence="2 3" id="KW-0040">ANK repeat</keyword>
<evidence type="ECO:0000313" key="6">
    <source>
        <dbReference type="Proteomes" id="UP000507470"/>
    </source>
</evidence>
<feature type="compositionally biased region" description="Basic and acidic residues" evidence="4">
    <location>
        <begin position="199"/>
        <end position="225"/>
    </location>
</feature>
<reference evidence="5 6" key="1">
    <citation type="submission" date="2020-06" db="EMBL/GenBank/DDBJ databases">
        <authorList>
            <person name="Li R."/>
            <person name="Bekaert M."/>
        </authorList>
    </citation>
    <scope>NUCLEOTIDE SEQUENCE [LARGE SCALE GENOMIC DNA]</scope>
    <source>
        <strain evidence="6">wild</strain>
    </source>
</reference>
<dbReference type="EMBL" id="CACVKT020008964">
    <property type="protein sequence ID" value="CAC5418964.1"/>
    <property type="molecule type" value="Genomic_DNA"/>
</dbReference>
<dbReference type="PANTHER" id="PTHR24171">
    <property type="entry name" value="ANKYRIN REPEAT DOMAIN-CONTAINING PROTEIN 39-RELATED"/>
    <property type="match status" value="1"/>
</dbReference>
<dbReference type="Proteomes" id="UP000507470">
    <property type="component" value="Unassembled WGS sequence"/>
</dbReference>
<dbReference type="AlphaFoldDB" id="A0A6J8EE60"/>
<feature type="region of interest" description="Disordered" evidence="4">
    <location>
        <begin position="125"/>
        <end position="261"/>
    </location>
</feature>
<feature type="compositionally biased region" description="Basic and acidic residues" evidence="4">
    <location>
        <begin position="126"/>
        <end position="169"/>
    </location>
</feature>
<feature type="compositionally biased region" description="Basic and acidic residues" evidence="4">
    <location>
        <begin position="232"/>
        <end position="242"/>
    </location>
</feature>
<organism evidence="5 6">
    <name type="scientific">Mytilus coruscus</name>
    <name type="common">Sea mussel</name>
    <dbReference type="NCBI Taxonomy" id="42192"/>
    <lineage>
        <taxon>Eukaryota</taxon>
        <taxon>Metazoa</taxon>
        <taxon>Spiralia</taxon>
        <taxon>Lophotrochozoa</taxon>
        <taxon>Mollusca</taxon>
        <taxon>Bivalvia</taxon>
        <taxon>Autobranchia</taxon>
        <taxon>Pteriomorphia</taxon>
        <taxon>Mytilida</taxon>
        <taxon>Mytiloidea</taxon>
        <taxon>Mytilidae</taxon>
        <taxon>Mytilinae</taxon>
        <taxon>Mytilus</taxon>
    </lineage>
</organism>
<evidence type="ECO:0000256" key="2">
    <source>
        <dbReference type="ARBA" id="ARBA00023043"/>
    </source>
</evidence>
<dbReference type="InterPro" id="IPR036770">
    <property type="entry name" value="Ankyrin_rpt-contain_sf"/>
</dbReference>
<feature type="compositionally biased region" description="Basic and acidic residues" evidence="4">
    <location>
        <begin position="177"/>
        <end position="190"/>
    </location>
</feature>
<keyword evidence="6" id="KW-1185">Reference proteome</keyword>
<accession>A0A6J8EE60</accession>
<dbReference type="Pfam" id="PF12796">
    <property type="entry name" value="Ank_2"/>
    <property type="match status" value="1"/>
</dbReference>
<dbReference type="SMART" id="SM00248">
    <property type="entry name" value="ANK"/>
    <property type="match status" value="2"/>
</dbReference>
<name>A0A6J8EE60_MYTCO</name>